<dbReference type="EMBL" id="KB302197">
    <property type="protein sequence ID" value="ELU04602.1"/>
    <property type="molecule type" value="Genomic_DNA"/>
</dbReference>
<keyword evidence="7" id="KW-0007">Acetylation</keyword>
<dbReference type="OrthoDB" id="10068198at2759"/>
<dbReference type="InterPro" id="IPR029169">
    <property type="entry name" value="PCNP"/>
</dbReference>
<sequence>MAQMSLLLSLDPIMNIHKRLVFNMAEKEKEAHDRLSGVCDESHSCIKKRRFTDGKDESEPEVKRISASSLKPKLAVSAPAKSAGIMMALGSKKSKAPVKMALSSQKPKEPPVLKKASLAVSKAFAEESDVSKNMIVIENKVLVSQQSEEDMPPEAKMRMRNIGRDTPTASGPNSFGKSKLGFCDYNKLVERELEKQMDEIGDS</sequence>
<gene>
    <name evidence="10" type="ORF">CAPTEDRAFT_225837</name>
</gene>
<organism evidence="10">
    <name type="scientific">Capitella teleta</name>
    <name type="common">Polychaete worm</name>
    <dbReference type="NCBI Taxonomy" id="283909"/>
    <lineage>
        <taxon>Eukaryota</taxon>
        <taxon>Metazoa</taxon>
        <taxon>Spiralia</taxon>
        <taxon>Lophotrochozoa</taxon>
        <taxon>Annelida</taxon>
        <taxon>Polychaeta</taxon>
        <taxon>Sedentaria</taxon>
        <taxon>Scolecida</taxon>
        <taxon>Capitellidae</taxon>
        <taxon>Capitella</taxon>
    </lineage>
</organism>
<comment type="subcellular location">
    <subcellularLocation>
        <location evidence="2">Nucleus</location>
    </subcellularLocation>
</comment>
<evidence type="ECO:0000313" key="10">
    <source>
        <dbReference type="EMBL" id="ELU04602.1"/>
    </source>
</evidence>
<dbReference type="PANTHER" id="PTHR16523">
    <property type="entry name" value="PEST PROTEOLYTIC SIGNAL-CONTAINING NUCLEAR PROTEIN"/>
    <property type="match status" value="1"/>
</dbReference>
<dbReference type="OMA" id="EHPSKSK"/>
<keyword evidence="5" id="KW-0597">Phosphoprotein</keyword>
<evidence type="ECO:0000256" key="1">
    <source>
        <dbReference type="ARBA" id="ARBA00002646"/>
    </source>
</evidence>
<dbReference type="GO" id="GO:0043161">
    <property type="term" value="P:proteasome-mediated ubiquitin-dependent protein catabolic process"/>
    <property type="evidence" value="ECO:0007669"/>
    <property type="project" value="TreeGrafter"/>
</dbReference>
<keyword evidence="8" id="KW-0539">Nucleus</keyword>
<proteinExistence type="predicted"/>
<evidence type="ECO:0000256" key="3">
    <source>
        <dbReference type="ARBA" id="ARBA00011097"/>
    </source>
</evidence>
<dbReference type="GO" id="GO:0005634">
    <property type="term" value="C:nucleus"/>
    <property type="evidence" value="ECO:0007669"/>
    <property type="project" value="UniProtKB-SubCell"/>
</dbReference>
<evidence type="ECO:0000256" key="9">
    <source>
        <dbReference type="ARBA" id="ARBA00023306"/>
    </source>
</evidence>
<evidence type="ECO:0000256" key="4">
    <source>
        <dbReference type="ARBA" id="ARBA00022059"/>
    </source>
</evidence>
<evidence type="ECO:0000256" key="6">
    <source>
        <dbReference type="ARBA" id="ARBA00022843"/>
    </source>
</evidence>
<dbReference type="EnsemblMetazoa" id="CapteT225837">
    <property type="protein sequence ID" value="CapteP225837"/>
    <property type="gene ID" value="CapteG225837"/>
</dbReference>
<accession>R7UMW6</accession>
<dbReference type="HOGENOM" id="CLU_1350040_0_0_1"/>
<evidence type="ECO:0000256" key="7">
    <source>
        <dbReference type="ARBA" id="ARBA00022990"/>
    </source>
</evidence>
<dbReference type="EMBL" id="AMQN01001407">
    <property type="status" value="NOT_ANNOTATED_CDS"/>
    <property type="molecule type" value="Genomic_DNA"/>
</dbReference>
<dbReference type="Proteomes" id="UP000014760">
    <property type="component" value="Unassembled WGS sequence"/>
</dbReference>
<dbReference type="PANTHER" id="PTHR16523:SF6">
    <property type="entry name" value="PEST PROTEOLYTIC SIGNAL-CONTAINING NUCLEAR PROTEIN"/>
    <property type="match status" value="1"/>
</dbReference>
<dbReference type="GO" id="GO:0016567">
    <property type="term" value="P:protein ubiquitination"/>
    <property type="evidence" value="ECO:0007669"/>
    <property type="project" value="InterPro"/>
</dbReference>
<dbReference type="Pfam" id="PF15473">
    <property type="entry name" value="PCNP"/>
    <property type="match status" value="1"/>
</dbReference>
<reference evidence="11" key="3">
    <citation type="submission" date="2015-06" db="UniProtKB">
        <authorList>
            <consortium name="EnsemblMetazoa"/>
        </authorList>
    </citation>
    <scope>IDENTIFICATION</scope>
</reference>
<evidence type="ECO:0000256" key="5">
    <source>
        <dbReference type="ARBA" id="ARBA00022553"/>
    </source>
</evidence>
<keyword evidence="9" id="KW-0131">Cell cycle</keyword>
<protein>
    <recommendedName>
        <fullName evidence="4">PEST proteolytic signal-containing nuclear protein</fullName>
    </recommendedName>
</protein>
<evidence type="ECO:0000313" key="12">
    <source>
        <dbReference type="Proteomes" id="UP000014760"/>
    </source>
</evidence>
<name>R7UMW6_CAPTE</name>
<reference evidence="10 12" key="2">
    <citation type="journal article" date="2013" name="Nature">
        <title>Insights into bilaterian evolution from three spiralian genomes.</title>
        <authorList>
            <person name="Simakov O."/>
            <person name="Marletaz F."/>
            <person name="Cho S.J."/>
            <person name="Edsinger-Gonzales E."/>
            <person name="Havlak P."/>
            <person name="Hellsten U."/>
            <person name="Kuo D.H."/>
            <person name="Larsson T."/>
            <person name="Lv J."/>
            <person name="Arendt D."/>
            <person name="Savage R."/>
            <person name="Osoegawa K."/>
            <person name="de Jong P."/>
            <person name="Grimwood J."/>
            <person name="Chapman J.A."/>
            <person name="Shapiro H."/>
            <person name="Aerts A."/>
            <person name="Otillar R.P."/>
            <person name="Terry A.Y."/>
            <person name="Boore J.L."/>
            <person name="Grigoriev I.V."/>
            <person name="Lindberg D.R."/>
            <person name="Seaver E.C."/>
            <person name="Weisblat D.A."/>
            <person name="Putnam N.H."/>
            <person name="Rokhsar D.S."/>
        </authorList>
    </citation>
    <scope>NUCLEOTIDE SEQUENCE</scope>
    <source>
        <strain evidence="10 12">I ESC-2004</strain>
    </source>
</reference>
<keyword evidence="12" id="KW-1185">Reference proteome</keyword>
<keyword evidence="6" id="KW-0832">Ubl conjugation</keyword>
<dbReference type="AlphaFoldDB" id="R7UMW6"/>
<reference evidence="12" key="1">
    <citation type="submission" date="2012-12" db="EMBL/GenBank/DDBJ databases">
        <authorList>
            <person name="Hellsten U."/>
            <person name="Grimwood J."/>
            <person name="Chapman J.A."/>
            <person name="Shapiro H."/>
            <person name="Aerts A."/>
            <person name="Otillar R.P."/>
            <person name="Terry A.Y."/>
            <person name="Boore J.L."/>
            <person name="Simakov O."/>
            <person name="Marletaz F."/>
            <person name="Cho S.-J."/>
            <person name="Edsinger-Gonzales E."/>
            <person name="Havlak P."/>
            <person name="Kuo D.-H."/>
            <person name="Larsson T."/>
            <person name="Lv J."/>
            <person name="Arendt D."/>
            <person name="Savage R."/>
            <person name="Osoegawa K."/>
            <person name="de Jong P."/>
            <person name="Lindberg D.R."/>
            <person name="Seaver E.C."/>
            <person name="Weisblat D.A."/>
            <person name="Putnam N.H."/>
            <person name="Grigoriev I.V."/>
            <person name="Rokhsar D.S."/>
        </authorList>
    </citation>
    <scope>NUCLEOTIDE SEQUENCE</scope>
    <source>
        <strain evidence="12">I ESC-2004</strain>
    </source>
</reference>
<comment type="subunit">
    <text evidence="3">Interacts with UHRF2/NIRF.</text>
</comment>
<evidence type="ECO:0000256" key="8">
    <source>
        <dbReference type="ARBA" id="ARBA00023242"/>
    </source>
</evidence>
<dbReference type="STRING" id="283909.R7UMW6"/>
<comment type="function">
    <text evidence="1">May be involved in cell cycle regulation.</text>
</comment>
<evidence type="ECO:0000313" key="11">
    <source>
        <dbReference type="EnsemblMetazoa" id="CapteP225837"/>
    </source>
</evidence>
<evidence type="ECO:0000256" key="2">
    <source>
        <dbReference type="ARBA" id="ARBA00004123"/>
    </source>
</evidence>